<evidence type="ECO:0000256" key="4">
    <source>
        <dbReference type="ARBA" id="ARBA00018687"/>
    </source>
</evidence>
<name>A0A0J9X8A4_GEOCN</name>
<feature type="coiled-coil region" evidence="10">
    <location>
        <begin position="829"/>
        <end position="870"/>
    </location>
</feature>
<evidence type="ECO:0000313" key="14">
    <source>
        <dbReference type="Proteomes" id="UP000242525"/>
    </source>
</evidence>
<dbReference type="GO" id="GO:0030915">
    <property type="term" value="C:Smc5-Smc6 complex"/>
    <property type="evidence" value="ECO:0007669"/>
    <property type="project" value="TreeGrafter"/>
</dbReference>
<evidence type="ECO:0000256" key="1">
    <source>
        <dbReference type="ARBA" id="ARBA00004123"/>
    </source>
</evidence>
<keyword evidence="5" id="KW-0158">Chromosome</keyword>
<evidence type="ECO:0000256" key="8">
    <source>
        <dbReference type="ARBA" id="ARBA00023054"/>
    </source>
</evidence>
<sequence>MTSRAGRSRHVLEGDDTGIETDASGPPSKRIKVSNGIANGDSKLLSRSSDGFEPGAIRKVTLVDFVTYHHAEFMIGPSLNMIIGPNGTGKSTVVCAICLGLGGKPEILGRAKSPGDFIRHGMSRATIIIDLQGKADGQIIQIKRTIEGTATSSSTSWFINNRSAQLKDIKNITDTFNIQMDNLCQFLPQDKVSKFAELPSNELLIETERAVGSSQLIHDHEQLIELDAKQSSLSGSLESNQKLLAELQERQAEDEQKVSRIKERKELESQQYILKKALHFIHYREVTHEKKAITEQIVEKTQELETAKQLNRKFIDLANQASSTSRSHMSTASRIDADMIRLKDDIEKYKSKSRASVQKLQGFQTRMGSIATKHKNERDNVVNLEARINSLQSLLEKQPTYTMNELKEVKSKLRTVSEEISNKTEELESAKQVLNTLNHKLHSLESNKNIQNQKLKRLNSVFDQKIQYLKNNEGRIGHDTAAAAEFITQNKSLFKHEVFLPPIFSMKIKDPSCLPQINSIIGKNQMFSFTCQTREDYQTFTSTIIDQHNWNVNVKEFGGTGRIKPSDHPQPCSLEQLRSKFGFDGYIIDLLDGPEPVLNMLCHSAFVHQIPYCARDIRDSTSLLNAKDNRGNPLFRRYVDSRILGTLIKSKYGQRNISSRESRLGKVPGYMNSQNSNSDEALKSIQNIIEQITQEIDKVNDLYREKQSICDQLTDERTALSNEFKNIKAKADGFRETEKMKTKLNVRLENTRKDIIQAQKKIRDHHKDLETVEVDIKESLEEVKKYTARLNKVLRKAVELQHSKQIQLLKSFQFENDSQGYQKLGQKDIAVIEKDLENLTRDLSNIKEKLKVLRSRLKETKETLTAEQLNKIQDIYNDLEFTSETANVELARVNAKLELFNNVGEDALIARYNKRADSIAELMEKVSIEGSANSSFAEKIQTIRERWEPELRDIVARVSEEFTNSFKLIRCKGEVRLGNTDKSFKDWTIDIMVSFRDNTEMQVLNHQRQSGGERSISTIFYLISLQGLTKSPFRVVDEINQGMDQKNERIVHSRMVNVACQENSSQYFLITPKLLTDLEYHEKMKVHCIYSGRFVADTRKMDFSPAYLKNLVKIARQLQSEEAA</sequence>
<evidence type="ECO:0000313" key="13">
    <source>
        <dbReference type="EMBL" id="CDO53037.1"/>
    </source>
</evidence>
<dbReference type="AlphaFoldDB" id="A0A0J9X8A4"/>
<evidence type="ECO:0000256" key="3">
    <source>
        <dbReference type="ARBA" id="ARBA00010171"/>
    </source>
</evidence>
<dbReference type="PANTHER" id="PTHR45916:SF1">
    <property type="entry name" value="STRUCTURAL MAINTENANCE OF CHROMOSOMES PROTEIN 5"/>
    <property type="match status" value="1"/>
</dbReference>
<dbReference type="InterPro" id="IPR027417">
    <property type="entry name" value="P-loop_NTPase"/>
</dbReference>
<dbReference type="Pfam" id="PF13476">
    <property type="entry name" value="AAA_23"/>
    <property type="match status" value="1"/>
</dbReference>
<keyword evidence="7" id="KW-0067">ATP-binding</keyword>
<gene>
    <name evidence="13" type="ORF">BN980_GECA04s03233g</name>
</gene>
<feature type="coiled-coil region" evidence="10">
    <location>
        <begin position="237"/>
        <end position="310"/>
    </location>
</feature>
<comment type="subcellular location">
    <subcellularLocation>
        <location evidence="2">Chromosome</location>
    </subcellularLocation>
    <subcellularLocation>
        <location evidence="1">Nucleus</location>
    </subcellularLocation>
</comment>
<dbReference type="EMBL" id="CCBN010000004">
    <property type="protein sequence ID" value="CDO53037.1"/>
    <property type="molecule type" value="Genomic_DNA"/>
</dbReference>
<evidence type="ECO:0000256" key="6">
    <source>
        <dbReference type="ARBA" id="ARBA00022741"/>
    </source>
</evidence>
<dbReference type="STRING" id="1173061.A0A0J9X8A4"/>
<dbReference type="FunFam" id="3.40.50.300:FF:001301">
    <property type="entry name" value="Structural maintenance of chromosomes 5"/>
    <property type="match status" value="1"/>
</dbReference>
<dbReference type="OrthoDB" id="10254973at2759"/>
<evidence type="ECO:0000256" key="9">
    <source>
        <dbReference type="ARBA" id="ARBA00023242"/>
    </source>
</evidence>
<feature type="coiled-coil region" evidence="10">
    <location>
        <begin position="374"/>
        <end position="461"/>
    </location>
</feature>
<dbReference type="PANTHER" id="PTHR45916">
    <property type="entry name" value="STRUCTURAL MAINTENANCE OF CHROMOSOMES PROTEIN 5"/>
    <property type="match status" value="1"/>
</dbReference>
<dbReference type="GO" id="GO:0005634">
    <property type="term" value="C:nucleus"/>
    <property type="evidence" value="ECO:0007669"/>
    <property type="project" value="UniProtKB-SubCell"/>
</dbReference>
<feature type="coiled-coil region" evidence="10">
    <location>
        <begin position="682"/>
        <end position="796"/>
    </location>
</feature>
<dbReference type="Gene3D" id="1.10.287.1490">
    <property type="match status" value="1"/>
</dbReference>
<feature type="domain" description="Rad50/SbcC-type AAA" evidence="12">
    <location>
        <begin position="59"/>
        <end position="305"/>
    </location>
</feature>
<dbReference type="GO" id="GO:0003697">
    <property type="term" value="F:single-stranded DNA binding"/>
    <property type="evidence" value="ECO:0007669"/>
    <property type="project" value="TreeGrafter"/>
</dbReference>
<dbReference type="Proteomes" id="UP000242525">
    <property type="component" value="Unassembled WGS sequence"/>
</dbReference>
<accession>A0A0J9X8A4</accession>
<evidence type="ECO:0000256" key="7">
    <source>
        <dbReference type="ARBA" id="ARBA00022840"/>
    </source>
</evidence>
<dbReference type="Gene3D" id="3.40.50.300">
    <property type="entry name" value="P-loop containing nucleotide triphosphate hydrolases"/>
    <property type="match status" value="2"/>
</dbReference>
<dbReference type="GO" id="GO:0005524">
    <property type="term" value="F:ATP binding"/>
    <property type="evidence" value="ECO:0007669"/>
    <property type="project" value="UniProtKB-KW"/>
</dbReference>
<protein>
    <recommendedName>
        <fullName evidence="4">Structural maintenance of chromosomes protein 5</fullName>
    </recommendedName>
</protein>
<organism evidence="13 14">
    <name type="scientific">Geotrichum candidum</name>
    <name type="common">Oospora lactis</name>
    <name type="synonym">Dipodascus geotrichum</name>
    <dbReference type="NCBI Taxonomy" id="1173061"/>
    <lineage>
        <taxon>Eukaryota</taxon>
        <taxon>Fungi</taxon>
        <taxon>Dikarya</taxon>
        <taxon>Ascomycota</taxon>
        <taxon>Saccharomycotina</taxon>
        <taxon>Dipodascomycetes</taxon>
        <taxon>Dipodascales</taxon>
        <taxon>Dipodascaceae</taxon>
        <taxon>Geotrichum</taxon>
    </lineage>
</organism>
<comment type="caution">
    <text evidence="13">The sequence shown here is derived from an EMBL/GenBank/DDBJ whole genome shotgun (WGS) entry which is preliminary data.</text>
</comment>
<proteinExistence type="inferred from homology"/>
<dbReference type="InterPro" id="IPR038729">
    <property type="entry name" value="Rad50/SbcC_AAA"/>
</dbReference>
<keyword evidence="8 10" id="KW-0175">Coiled coil</keyword>
<feature type="region of interest" description="Disordered" evidence="11">
    <location>
        <begin position="1"/>
        <end position="35"/>
    </location>
</feature>
<evidence type="ECO:0000256" key="11">
    <source>
        <dbReference type="SAM" id="MobiDB-lite"/>
    </source>
</evidence>
<reference evidence="13" key="1">
    <citation type="submission" date="2014-03" db="EMBL/GenBank/DDBJ databases">
        <authorList>
            <person name="Casaregola S."/>
        </authorList>
    </citation>
    <scope>NUCLEOTIDE SEQUENCE [LARGE SCALE GENOMIC DNA]</scope>
    <source>
        <strain evidence="13">CLIB 918</strain>
    </source>
</reference>
<evidence type="ECO:0000259" key="12">
    <source>
        <dbReference type="Pfam" id="PF13476"/>
    </source>
</evidence>
<evidence type="ECO:0000256" key="10">
    <source>
        <dbReference type="SAM" id="Coils"/>
    </source>
</evidence>
<keyword evidence="9" id="KW-0539">Nucleus</keyword>
<evidence type="ECO:0000256" key="2">
    <source>
        <dbReference type="ARBA" id="ARBA00004286"/>
    </source>
</evidence>
<dbReference type="SUPFAM" id="SSF52540">
    <property type="entry name" value="P-loop containing nucleoside triphosphate hydrolases"/>
    <property type="match status" value="1"/>
</dbReference>
<keyword evidence="6" id="KW-0547">Nucleotide-binding</keyword>
<keyword evidence="14" id="KW-1185">Reference proteome</keyword>
<evidence type="ECO:0000256" key="5">
    <source>
        <dbReference type="ARBA" id="ARBA00022454"/>
    </source>
</evidence>
<dbReference type="GO" id="GO:0016887">
    <property type="term" value="F:ATP hydrolysis activity"/>
    <property type="evidence" value="ECO:0007669"/>
    <property type="project" value="InterPro"/>
</dbReference>
<comment type="similarity">
    <text evidence="3">Belongs to the SMC family. SMC5 subfamily.</text>
</comment>
<dbReference type="GO" id="GO:0000724">
    <property type="term" value="P:double-strand break repair via homologous recombination"/>
    <property type="evidence" value="ECO:0007669"/>
    <property type="project" value="TreeGrafter"/>
</dbReference>